<dbReference type="GO" id="GO:0003697">
    <property type="term" value="F:single-stranded DNA binding"/>
    <property type="evidence" value="ECO:0007669"/>
    <property type="project" value="TreeGrafter"/>
</dbReference>
<dbReference type="Pfam" id="PF17906">
    <property type="entry name" value="HTH_48"/>
    <property type="match status" value="1"/>
</dbReference>
<dbReference type="GO" id="GO:0035861">
    <property type="term" value="C:site of double-strand break"/>
    <property type="evidence" value="ECO:0007669"/>
    <property type="project" value="TreeGrafter"/>
</dbReference>
<reference evidence="2 3" key="1">
    <citation type="submission" date="2014-03" db="EMBL/GenBank/DDBJ databases">
        <title>Draft genome of the hookworm Oesophagostomum dentatum.</title>
        <authorList>
            <person name="Mitreva M."/>
        </authorList>
    </citation>
    <scope>NUCLEOTIDE SEQUENCE [LARGE SCALE GENOMIC DNA]</scope>
    <source>
        <strain evidence="2 3">OD-Hann</strain>
    </source>
</reference>
<dbReference type="GO" id="GO:0046975">
    <property type="term" value="F:histone H3K36 methyltransferase activity"/>
    <property type="evidence" value="ECO:0007669"/>
    <property type="project" value="TreeGrafter"/>
</dbReference>
<protein>
    <recommendedName>
        <fullName evidence="1">Mos1 transposase HTH domain-containing protein</fullName>
    </recommendedName>
</protein>
<evidence type="ECO:0000313" key="3">
    <source>
        <dbReference type="Proteomes" id="UP000053660"/>
    </source>
</evidence>
<dbReference type="Gene3D" id="1.10.10.1450">
    <property type="match status" value="1"/>
</dbReference>
<dbReference type="PANTHER" id="PTHR46060">
    <property type="entry name" value="MARINER MOS1 TRANSPOSASE-LIKE PROTEIN"/>
    <property type="match status" value="1"/>
</dbReference>
<dbReference type="GO" id="GO:0000793">
    <property type="term" value="C:condensed chromosome"/>
    <property type="evidence" value="ECO:0007669"/>
    <property type="project" value="TreeGrafter"/>
</dbReference>
<dbReference type="AlphaFoldDB" id="A0A0B1TA30"/>
<feature type="domain" description="Mos1 transposase HTH" evidence="1">
    <location>
        <begin position="8"/>
        <end position="55"/>
    </location>
</feature>
<accession>A0A0B1TA30</accession>
<evidence type="ECO:0000313" key="2">
    <source>
        <dbReference type="EMBL" id="KHJ94099.1"/>
    </source>
</evidence>
<proteinExistence type="predicted"/>
<dbReference type="GO" id="GO:0005634">
    <property type="term" value="C:nucleus"/>
    <property type="evidence" value="ECO:0007669"/>
    <property type="project" value="TreeGrafter"/>
</dbReference>
<dbReference type="Gene3D" id="3.30.420.10">
    <property type="entry name" value="Ribonuclease H-like superfamily/Ribonuclease H"/>
    <property type="match status" value="2"/>
</dbReference>
<organism evidence="2 3">
    <name type="scientific">Oesophagostomum dentatum</name>
    <name type="common">Nodular worm</name>
    <dbReference type="NCBI Taxonomy" id="61180"/>
    <lineage>
        <taxon>Eukaryota</taxon>
        <taxon>Metazoa</taxon>
        <taxon>Ecdysozoa</taxon>
        <taxon>Nematoda</taxon>
        <taxon>Chromadorea</taxon>
        <taxon>Rhabditida</taxon>
        <taxon>Rhabditina</taxon>
        <taxon>Rhabditomorpha</taxon>
        <taxon>Strongyloidea</taxon>
        <taxon>Strongylidae</taxon>
        <taxon>Oesophagostomum</taxon>
    </lineage>
</organism>
<dbReference type="GO" id="GO:0003690">
    <property type="term" value="F:double-stranded DNA binding"/>
    <property type="evidence" value="ECO:0007669"/>
    <property type="project" value="TreeGrafter"/>
</dbReference>
<dbReference type="InterPro" id="IPR036397">
    <property type="entry name" value="RNaseH_sf"/>
</dbReference>
<dbReference type="GO" id="GO:0006303">
    <property type="term" value="P:double-strand break repair via nonhomologous end joining"/>
    <property type="evidence" value="ECO:0007669"/>
    <property type="project" value="TreeGrafter"/>
</dbReference>
<dbReference type="OrthoDB" id="5862917at2759"/>
<dbReference type="GO" id="GO:0042800">
    <property type="term" value="F:histone H3K4 methyltransferase activity"/>
    <property type="evidence" value="ECO:0007669"/>
    <property type="project" value="TreeGrafter"/>
</dbReference>
<name>A0A0B1TA30_OESDE</name>
<evidence type="ECO:0000259" key="1">
    <source>
        <dbReference type="Pfam" id="PF17906"/>
    </source>
</evidence>
<sequence>MASVSPPSIRAIYNYEYKKGISVRATADNINSVFGSNNTVHSTVSYWFNRFASGDFSFEDKERPGRPPTLINTELINTVKANPTASVAALSKTLRCCPTTVSRRLDQLGYRKILAKWIPHTLIEPNKASRVNICESLLLSPHRKNFLKDLVTGDESWILYVNYSRRRKWLPRGEHPEPEPKPDIHTRNNHDELKSHLDQYFASRPPDFWAKGIEMLPKCWEYVIGHDGGYIVD</sequence>
<dbReference type="GO" id="GO:0044774">
    <property type="term" value="P:mitotic DNA integrity checkpoint signaling"/>
    <property type="evidence" value="ECO:0007669"/>
    <property type="project" value="TreeGrafter"/>
</dbReference>
<keyword evidence="3" id="KW-1185">Reference proteome</keyword>
<dbReference type="GO" id="GO:0031297">
    <property type="term" value="P:replication fork processing"/>
    <property type="evidence" value="ECO:0007669"/>
    <property type="project" value="TreeGrafter"/>
</dbReference>
<dbReference type="InterPro" id="IPR052709">
    <property type="entry name" value="Transposase-MT_Hybrid"/>
</dbReference>
<dbReference type="GO" id="GO:0000014">
    <property type="term" value="F:single-stranded DNA endodeoxyribonuclease activity"/>
    <property type="evidence" value="ECO:0007669"/>
    <property type="project" value="TreeGrafter"/>
</dbReference>
<dbReference type="Proteomes" id="UP000053660">
    <property type="component" value="Unassembled WGS sequence"/>
</dbReference>
<dbReference type="EMBL" id="KN550467">
    <property type="protein sequence ID" value="KHJ94099.1"/>
    <property type="molecule type" value="Genomic_DNA"/>
</dbReference>
<dbReference type="InterPro" id="IPR041426">
    <property type="entry name" value="Mos1_HTH"/>
</dbReference>
<dbReference type="GO" id="GO:0044547">
    <property type="term" value="F:DNA topoisomerase binding"/>
    <property type="evidence" value="ECO:0007669"/>
    <property type="project" value="TreeGrafter"/>
</dbReference>
<gene>
    <name evidence="2" type="ORF">OESDEN_05977</name>
</gene>
<dbReference type="GO" id="GO:0015074">
    <property type="term" value="P:DNA integration"/>
    <property type="evidence" value="ECO:0007669"/>
    <property type="project" value="TreeGrafter"/>
</dbReference>
<dbReference type="GO" id="GO:0000729">
    <property type="term" value="P:DNA double-strand break processing"/>
    <property type="evidence" value="ECO:0007669"/>
    <property type="project" value="TreeGrafter"/>
</dbReference>
<dbReference type="PANTHER" id="PTHR46060:SF2">
    <property type="entry name" value="HISTONE-LYSINE N-METHYLTRANSFERASE SETMAR"/>
    <property type="match status" value="1"/>
</dbReference>